<feature type="compositionally biased region" description="Polar residues" evidence="1">
    <location>
        <begin position="189"/>
        <end position="204"/>
    </location>
</feature>
<name>A0A8X7N7C4_9BASI</name>
<dbReference type="SUPFAM" id="SSF53067">
    <property type="entry name" value="Actin-like ATPase domain"/>
    <property type="match status" value="2"/>
</dbReference>
<keyword evidence="3" id="KW-1185">Reference proteome</keyword>
<accession>A0A8X7N7C4</accession>
<feature type="compositionally biased region" description="Low complexity" evidence="1">
    <location>
        <begin position="39"/>
        <end position="50"/>
    </location>
</feature>
<evidence type="ECO:0000256" key="1">
    <source>
        <dbReference type="SAM" id="MobiDB-lite"/>
    </source>
</evidence>
<dbReference type="AlphaFoldDB" id="A0A8X7N7C4"/>
<dbReference type="Gene3D" id="3.30.420.40">
    <property type="match status" value="2"/>
</dbReference>
<gene>
    <name evidence="2" type="ORF">A4X09_0g5348</name>
</gene>
<dbReference type="InterPro" id="IPR043129">
    <property type="entry name" value="ATPase_NBD"/>
</dbReference>
<proteinExistence type="predicted"/>
<evidence type="ECO:0000313" key="2">
    <source>
        <dbReference type="EMBL" id="KAE8266991.1"/>
    </source>
</evidence>
<evidence type="ECO:0000313" key="3">
    <source>
        <dbReference type="Proteomes" id="UP000078113"/>
    </source>
</evidence>
<dbReference type="EMBL" id="LWDG02000270">
    <property type="protein sequence ID" value="KAE8266991.1"/>
    <property type="molecule type" value="Genomic_DNA"/>
</dbReference>
<dbReference type="PANTHER" id="PTHR14187">
    <property type="entry name" value="ALPHA KINASE/ELONGATION FACTOR 2 KINASE"/>
    <property type="match status" value="1"/>
</dbReference>
<dbReference type="CDD" id="cd10170">
    <property type="entry name" value="ASKHA_NBD_HSP70"/>
    <property type="match status" value="1"/>
</dbReference>
<feature type="region of interest" description="Disordered" evidence="1">
    <location>
        <begin position="1"/>
        <end position="71"/>
    </location>
</feature>
<organism evidence="2 3">
    <name type="scientific">Tilletia walkeri</name>
    <dbReference type="NCBI Taxonomy" id="117179"/>
    <lineage>
        <taxon>Eukaryota</taxon>
        <taxon>Fungi</taxon>
        <taxon>Dikarya</taxon>
        <taxon>Basidiomycota</taxon>
        <taxon>Ustilaginomycotina</taxon>
        <taxon>Exobasidiomycetes</taxon>
        <taxon>Tilletiales</taxon>
        <taxon>Tilletiaceae</taxon>
        <taxon>Tilletia</taxon>
    </lineage>
</organism>
<dbReference type="PRINTS" id="PR00301">
    <property type="entry name" value="HEATSHOCK70"/>
</dbReference>
<feature type="region of interest" description="Disordered" evidence="1">
    <location>
        <begin position="83"/>
        <end position="113"/>
    </location>
</feature>
<comment type="caution">
    <text evidence="2">The sequence shown here is derived from an EMBL/GenBank/DDBJ whole genome shotgun (WGS) entry which is preliminary data.</text>
</comment>
<protein>
    <submittedName>
        <fullName evidence="2">Uncharacterized protein</fullName>
    </submittedName>
</protein>
<dbReference type="Gene3D" id="3.90.640.10">
    <property type="entry name" value="Actin, Chain A, domain 4"/>
    <property type="match status" value="1"/>
</dbReference>
<dbReference type="PANTHER" id="PTHR14187:SF5">
    <property type="entry name" value="HEAT SHOCK 70 KDA PROTEIN 12A"/>
    <property type="match status" value="1"/>
</dbReference>
<dbReference type="Proteomes" id="UP000078113">
    <property type="component" value="Unassembled WGS sequence"/>
</dbReference>
<feature type="compositionally biased region" description="Low complexity" evidence="1">
    <location>
        <begin position="147"/>
        <end position="174"/>
    </location>
</feature>
<reference evidence="2" key="1">
    <citation type="submission" date="2016-04" db="EMBL/GenBank/DDBJ databases">
        <authorList>
            <person name="Nguyen H.D."/>
            <person name="Samba Siva P."/>
            <person name="Cullis J."/>
            <person name="Levesque C.A."/>
            <person name="Hambleton S."/>
        </authorList>
    </citation>
    <scope>NUCLEOTIDE SEQUENCE</scope>
    <source>
        <strain evidence="2">DAOMC 236422</strain>
    </source>
</reference>
<feature type="region of interest" description="Disordered" evidence="1">
    <location>
        <begin position="147"/>
        <end position="243"/>
    </location>
</feature>
<sequence length="848" mass="92004">MPVGLLAAVNRSRTQTQAPPVGSFHQQGEHDHNHHHHSSISTTTTTTTSSGNQRRSRRVSTATTSSGFTSQIRNRFQRASSHSHLALLSSEQSTASAQTSLHRYPQSPSASSAMYSNPYAAASSSSSNADNGGTPASLYARSYQQRYNPGQQQGNGNGAYQQQQQQQQQQPGYGNSNGHPYGPPVYGSRPQSQQSLPINTNKSLPPQPPSNNMHHPAGAAYDQYLSDPSSGPGSAQKRRGRDWLPYQGERQLIIAIDLGTTYSGASFCVLEPGKKPKIEDVKSYPAQATGLSKVPSVVTYDRDCNARLFGAEAEGTEADLLINEGGYQVRWWKLHLRPPHLRVILAGGEESTSNLDLDPLPPGVTVEQVCANFLAYMVKCVGTYIFTRLANGREILTSLGQRTSYVVTIPNGWEIAQQQTLRQACVMAQLIPAERAESAIRFVTEAEASICYLAMSQSAGDMFDHYAEGGGQLIVNDAGGGTIDVSTYTVEAIHPNIQVKENGISDCIIAGSTTVDQRALLLIQERLRGTRWDNYEDLRSMRQMFSTTIKETFASRDQGEILLRIGMTADNDPSIGLRKGMLVFTAEEVAELYEPSIAATCQSIEGRIVPRQDGRPAMVAMVGGFSESMYFRSELALRLGEQVQLCKPDEATAKAVASGALIWALDGVVGSRVARMSYGIRCSCVLRPERPAHQARAHLAYGGVDGVQHLSGAFGCVLRKGETGRDDEEHLSPFVLTWTTTVPLTAAISLLIYRGESGGANAGMEADELPEFVDMPGFAELCVFNIDMTPFQPLLPVLKTPQGQEYVKADIELAMKLTGTEISAQVLFRHEGNLYRGPVNVAAAQPTV</sequence>
<reference evidence="2" key="2">
    <citation type="journal article" date="2019" name="IMA Fungus">
        <title>Genome sequencing and comparison of five Tilletia species to identify candidate genes for the detection of regulated species infecting wheat.</title>
        <authorList>
            <person name="Nguyen H.D.T."/>
            <person name="Sultana T."/>
            <person name="Kesanakurti P."/>
            <person name="Hambleton S."/>
        </authorList>
    </citation>
    <scope>NUCLEOTIDE SEQUENCE</scope>
    <source>
        <strain evidence="2">DAOMC 236422</strain>
    </source>
</reference>